<protein>
    <submittedName>
        <fullName evidence="1">Guanine nucleotide-binding protein alpha-2 subunit</fullName>
    </submittedName>
</protein>
<proteinExistence type="predicted"/>
<name>A0A2K3NC41_TRIPR</name>
<gene>
    <name evidence="1" type="ORF">L195_g023880</name>
</gene>
<dbReference type="Proteomes" id="UP000236291">
    <property type="component" value="Unassembled WGS sequence"/>
</dbReference>
<sequence>SHSCPGSNNNNIDNNPSLSQLASHYIAVKFKRLYSSLTRQSLYVSLVKGLEPDSVEAALKYGKEILKWNEEKPNFSLSDDSMHSIEAGSFTEAHSFFHRLSSCSIPMLIFENKIS</sequence>
<feature type="non-terminal residue" evidence="1">
    <location>
        <position position="1"/>
    </location>
</feature>
<organism evidence="1 2">
    <name type="scientific">Trifolium pratense</name>
    <name type="common">Red clover</name>
    <dbReference type="NCBI Taxonomy" id="57577"/>
    <lineage>
        <taxon>Eukaryota</taxon>
        <taxon>Viridiplantae</taxon>
        <taxon>Streptophyta</taxon>
        <taxon>Embryophyta</taxon>
        <taxon>Tracheophyta</taxon>
        <taxon>Spermatophyta</taxon>
        <taxon>Magnoliopsida</taxon>
        <taxon>eudicotyledons</taxon>
        <taxon>Gunneridae</taxon>
        <taxon>Pentapetalae</taxon>
        <taxon>rosids</taxon>
        <taxon>fabids</taxon>
        <taxon>Fabales</taxon>
        <taxon>Fabaceae</taxon>
        <taxon>Papilionoideae</taxon>
        <taxon>50 kb inversion clade</taxon>
        <taxon>NPAAA clade</taxon>
        <taxon>Hologalegina</taxon>
        <taxon>IRL clade</taxon>
        <taxon>Trifolieae</taxon>
        <taxon>Trifolium</taxon>
    </lineage>
</organism>
<reference evidence="1 2" key="1">
    <citation type="journal article" date="2014" name="Am. J. Bot.">
        <title>Genome assembly and annotation for red clover (Trifolium pratense; Fabaceae).</title>
        <authorList>
            <person name="Istvanek J."/>
            <person name="Jaros M."/>
            <person name="Krenek A."/>
            <person name="Repkova J."/>
        </authorList>
    </citation>
    <scope>NUCLEOTIDE SEQUENCE [LARGE SCALE GENOMIC DNA]</scope>
    <source>
        <strain evidence="2">cv. Tatra</strain>
        <tissue evidence="1">Young leaves</tissue>
    </source>
</reference>
<reference evidence="1 2" key="2">
    <citation type="journal article" date="2017" name="Front. Plant Sci.">
        <title>Gene Classification and Mining of Molecular Markers Useful in Red Clover (Trifolium pratense) Breeding.</title>
        <authorList>
            <person name="Istvanek J."/>
            <person name="Dluhosova J."/>
            <person name="Dluhos P."/>
            <person name="Patkova L."/>
            <person name="Nedelnik J."/>
            <person name="Repkova J."/>
        </authorList>
    </citation>
    <scope>NUCLEOTIDE SEQUENCE [LARGE SCALE GENOMIC DNA]</scope>
    <source>
        <strain evidence="2">cv. Tatra</strain>
        <tissue evidence="1">Young leaves</tissue>
    </source>
</reference>
<dbReference type="AlphaFoldDB" id="A0A2K3NC41"/>
<evidence type="ECO:0000313" key="1">
    <source>
        <dbReference type="EMBL" id="PNY00597.1"/>
    </source>
</evidence>
<accession>A0A2K3NC41</accession>
<dbReference type="EMBL" id="ASHM01019109">
    <property type="protein sequence ID" value="PNY00597.1"/>
    <property type="molecule type" value="Genomic_DNA"/>
</dbReference>
<evidence type="ECO:0000313" key="2">
    <source>
        <dbReference type="Proteomes" id="UP000236291"/>
    </source>
</evidence>
<comment type="caution">
    <text evidence="1">The sequence shown here is derived from an EMBL/GenBank/DDBJ whole genome shotgun (WGS) entry which is preliminary data.</text>
</comment>
<dbReference type="STRING" id="57577.A0A2K3NC41"/>